<reference evidence="2 3" key="1">
    <citation type="submission" date="2014-03" db="EMBL/GenBank/DDBJ databases">
        <title>Draft genome of the hookworm Oesophagostomum dentatum.</title>
        <authorList>
            <person name="Mitreva M."/>
        </authorList>
    </citation>
    <scope>NUCLEOTIDE SEQUENCE [LARGE SCALE GENOMIC DNA]</scope>
    <source>
        <strain evidence="2 3">OD-Hann</strain>
    </source>
</reference>
<evidence type="ECO:0008006" key="4">
    <source>
        <dbReference type="Google" id="ProtNLM"/>
    </source>
</evidence>
<evidence type="ECO:0000256" key="1">
    <source>
        <dbReference type="SAM" id="SignalP"/>
    </source>
</evidence>
<evidence type="ECO:0000313" key="2">
    <source>
        <dbReference type="EMBL" id="KHJ92023.1"/>
    </source>
</evidence>
<accession>A0A0B1T377</accession>
<organism evidence="2 3">
    <name type="scientific">Oesophagostomum dentatum</name>
    <name type="common">Nodular worm</name>
    <dbReference type="NCBI Taxonomy" id="61180"/>
    <lineage>
        <taxon>Eukaryota</taxon>
        <taxon>Metazoa</taxon>
        <taxon>Ecdysozoa</taxon>
        <taxon>Nematoda</taxon>
        <taxon>Chromadorea</taxon>
        <taxon>Rhabditida</taxon>
        <taxon>Rhabditina</taxon>
        <taxon>Rhabditomorpha</taxon>
        <taxon>Strongyloidea</taxon>
        <taxon>Strongylidae</taxon>
        <taxon>Oesophagostomum</taxon>
    </lineage>
</organism>
<dbReference type="Proteomes" id="UP000053660">
    <property type="component" value="Unassembled WGS sequence"/>
</dbReference>
<feature type="signal peptide" evidence="1">
    <location>
        <begin position="1"/>
        <end position="16"/>
    </location>
</feature>
<keyword evidence="3" id="KW-1185">Reference proteome</keyword>
<dbReference type="EMBL" id="KN551628">
    <property type="protein sequence ID" value="KHJ92023.1"/>
    <property type="molecule type" value="Genomic_DNA"/>
</dbReference>
<gene>
    <name evidence="2" type="ORF">OESDEN_08095</name>
</gene>
<evidence type="ECO:0000313" key="3">
    <source>
        <dbReference type="Proteomes" id="UP000053660"/>
    </source>
</evidence>
<dbReference type="AlphaFoldDB" id="A0A0B1T377"/>
<dbReference type="OrthoDB" id="10500972at2759"/>
<protein>
    <recommendedName>
        <fullName evidence="4">EB domain-containing protein</fullName>
    </recommendedName>
</protein>
<sequence>MKVVLLILALVLYACADDPWACDAKGKCRPGLRCVDGRCVCKFSIH</sequence>
<proteinExistence type="predicted"/>
<name>A0A0B1T377_OESDE</name>
<dbReference type="PROSITE" id="PS51257">
    <property type="entry name" value="PROKAR_LIPOPROTEIN"/>
    <property type="match status" value="1"/>
</dbReference>
<feature type="chain" id="PRO_5002081874" description="EB domain-containing protein" evidence="1">
    <location>
        <begin position="17"/>
        <end position="46"/>
    </location>
</feature>
<keyword evidence="1" id="KW-0732">Signal</keyword>